<dbReference type="InterPro" id="IPR011006">
    <property type="entry name" value="CheY-like_superfamily"/>
</dbReference>
<protein>
    <submittedName>
        <fullName evidence="3">Response regulator receiver domain-containing protein</fullName>
    </submittedName>
</protein>
<evidence type="ECO:0000313" key="3">
    <source>
        <dbReference type="EMBL" id="RWX47023.1"/>
    </source>
</evidence>
<dbReference type="Gene3D" id="3.40.50.2300">
    <property type="match status" value="1"/>
</dbReference>
<dbReference type="PANTHER" id="PTHR44520">
    <property type="entry name" value="RESPONSE REGULATOR RCP1-RELATED"/>
    <property type="match status" value="1"/>
</dbReference>
<dbReference type="Pfam" id="PF00072">
    <property type="entry name" value="Response_reg"/>
    <property type="match status" value="1"/>
</dbReference>
<comment type="caution">
    <text evidence="3">The sequence shown here is derived from an EMBL/GenBank/DDBJ whole genome shotgun (WGS) entry which is preliminary data.</text>
</comment>
<gene>
    <name evidence="3" type="ORF">H206_02801</name>
</gene>
<evidence type="ECO:0000256" key="1">
    <source>
        <dbReference type="PROSITE-ProRule" id="PRU00169"/>
    </source>
</evidence>
<dbReference type="PANTHER" id="PTHR44520:SF1">
    <property type="entry name" value="TWO-COMPONENT SYSTEM REGULATORY PROTEIN"/>
    <property type="match status" value="1"/>
</dbReference>
<reference evidence="3 4" key="1">
    <citation type="submission" date="2017-01" db="EMBL/GenBank/DDBJ databases">
        <title>The cable genome- insights into the physiology and evolution of filamentous bacteria capable of sulfide oxidation via long distance electron transfer.</title>
        <authorList>
            <person name="Schreiber L."/>
            <person name="Bjerg J.T."/>
            <person name="Boggild A."/>
            <person name="Van De Vossenberg J."/>
            <person name="Meysman F."/>
            <person name="Nielsen L.P."/>
            <person name="Schramm A."/>
            <person name="Kjeldsen K.U."/>
        </authorList>
    </citation>
    <scope>NUCLEOTIDE SEQUENCE [LARGE SCALE GENOMIC DNA]</scope>
    <source>
        <strain evidence="3">MCF</strain>
    </source>
</reference>
<dbReference type="PROSITE" id="PS50110">
    <property type="entry name" value="RESPONSE_REGULATORY"/>
    <property type="match status" value="1"/>
</dbReference>
<dbReference type="SMART" id="SM00448">
    <property type="entry name" value="REC"/>
    <property type="match status" value="1"/>
</dbReference>
<dbReference type="InterPro" id="IPR001789">
    <property type="entry name" value="Sig_transdc_resp-reg_receiver"/>
</dbReference>
<dbReference type="GO" id="GO:0000160">
    <property type="term" value="P:phosphorelay signal transduction system"/>
    <property type="evidence" value="ECO:0007669"/>
    <property type="project" value="InterPro"/>
</dbReference>
<dbReference type="SUPFAM" id="SSF52172">
    <property type="entry name" value="CheY-like"/>
    <property type="match status" value="1"/>
</dbReference>
<name>A0A3S3QGP1_9BACT</name>
<evidence type="ECO:0000313" key="4">
    <source>
        <dbReference type="Proteomes" id="UP000287853"/>
    </source>
</evidence>
<feature type="domain" description="Response regulatory" evidence="2">
    <location>
        <begin position="13"/>
        <end position="138"/>
    </location>
</feature>
<dbReference type="InterPro" id="IPR052893">
    <property type="entry name" value="TCS_response_regulator"/>
</dbReference>
<keyword evidence="4" id="KW-1185">Reference proteome</keyword>
<feature type="modified residue" description="4-aspartylphosphate" evidence="1">
    <location>
        <position position="71"/>
    </location>
</feature>
<dbReference type="Proteomes" id="UP000287853">
    <property type="component" value="Unassembled WGS sequence"/>
</dbReference>
<organism evidence="3 4">
    <name type="scientific">Candidatus Electrothrix aarhusensis</name>
    <dbReference type="NCBI Taxonomy" id="1859131"/>
    <lineage>
        <taxon>Bacteria</taxon>
        <taxon>Pseudomonadati</taxon>
        <taxon>Thermodesulfobacteriota</taxon>
        <taxon>Desulfobulbia</taxon>
        <taxon>Desulfobulbales</taxon>
        <taxon>Desulfobulbaceae</taxon>
        <taxon>Candidatus Electrothrix</taxon>
    </lineage>
</organism>
<dbReference type="EMBL" id="MTKO01000043">
    <property type="protein sequence ID" value="RWX47023.1"/>
    <property type="molecule type" value="Genomic_DNA"/>
</dbReference>
<proteinExistence type="predicted"/>
<dbReference type="AlphaFoldDB" id="A0A3S3QGP1"/>
<sequence length="157" mass="17938">MKNAVKESGRSEQLLLVEDSDDHAELTEFHITDYSQRIRVNRLHDGAEAMTYLEQVEASPQQRLPWLVLLDLKLPKYDGLEILARIKGSDRLAGIPVVIFSTSNSGKDIKRALKNYANSYIVKPMEADRYGEVISEILQYWELNQHHLVQDTGRSDA</sequence>
<keyword evidence="1" id="KW-0597">Phosphoprotein</keyword>
<dbReference type="CDD" id="cd17557">
    <property type="entry name" value="REC_Rcp-like"/>
    <property type="match status" value="1"/>
</dbReference>
<accession>A0A3S3QGP1</accession>
<evidence type="ECO:0000259" key="2">
    <source>
        <dbReference type="PROSITE" id="PS50110"/>
    </source>
</evidence>